<dbReference type="AlphaFoldDB" id="A0A165R5Z0"/>
<reference evidence="2 3" key="1">
    <citation type="journal article" date="2016" name="Mol. Biol. Evol.">
        <title>Comparative Genomics of Early-Diverging Mushroom-Forming Fungi Provides Insights into the Origins of Lignocellulose Decay Capabilities.</title>
        <authorList>
            <person name="Nagy L.G."/>
            <person name="Riley R."/>
            <person name="Tritt A."/>
            <person name="Adam C."/>
            <person name="Daum C."/>
            <person name="Floudas D."/>
            <person name="Sun H."/>
            <person name="Yadav J.S."/>
            <person name="Pangilinan J."/>
            <person name="Larsson K.H."/>
            <person name="Matsuura K."/>
            <person name="Barry K."/>
            <person name="Labutti K."/>
            <person name="Kuo R."/>
            <person name="Ohm R.A."/>
            <person name="Bhattacharya S.S."/>
            <person name="Shirouzu T."/>
            <person name="Yoshinaga Y."/>
            <person name="Martin F.M."/>
            <person name="Grigoriev I.V."/>
            <person name="Hibbett D.S."/>
        </authorList>
    </citation>
    <scope>NUCLEOTIDE SEQUENCE [LARGE SCALE GENOMIC DNA]</scope>
    <source>
        <strain evidence="2 3">HHB14362 ss-1</strain>
    </source>
</reference>
<protein>
    <submittedName>
        <fullName evidence="2">Uncharacterized protein</fullName>
    </submittedName>
</protein>
<name>A0A165R5Z0_9AGAM</name>
<keyword evidence="3" id="KW-1185">Reference proteome</keyword>
<dbReference type="STRING" id="1314782.A0A165R5Z0"/>
<organism evidence="2 3">
    <name type="scientific">Neolentinus lepideus HHB14362 ss-1</name>
    <dbReference type="NCBI Taxonomy" id="1314782"/>
    <lineage>
        <taxon>Eukaryota</taxon>
        <taxon>Fungi</taxon>
        <taxon>Dikarya</taxon>
        <taxon>Basidiomycota</taxon>
        <taxon>Agaricomycotina</taxon>
        <taxon>Agaricomycetes</taxon>
        <taxon>Gloeophyllales</taxon>
        <taxon>Gloeophyllaceae</taxon>
        <taxon>Neolentinus</taxon>
    </lineage>
</organism>
<keyword evidence="1" id="KW-1133">Transmembrane helix</keyword>
<dbReference type="EMBL" id="KV425586">
    <property type="protein sequence ID" value="KZT23352.1"/>
    <property type="molecule type" value="Genomic_DNA"/>
</dbReference>
<accession>A0A165R5Z0</accession>
<proteinExistence type="predicted"/>
<evidence type="ECO:0000256" key="1">
    <source>
        <dbReference type="SAM" id="Phobius"/>
    </source>
</evidence>
<keyword evidence="1" id="KW-0472">Membrane</keyword>
<dbReference type="InParanoid" id="A0A165R5Z0"/>
<gene>
    <name evidence="2" type="ORF">NEOLEDRAFT_1136727</name>
</gene>
<feature type="transmembrane region" description="Helical" evidence="1">
    <location>
        <begin position="56"/>
        <end position="85"/>
    </location>
</feature>
<dbReference type="Proteomes" id="UP000076761">
    <property type="component" value="Unassembled WGS sequence"/>
</dbReference>
<sequence>MPTAAALAQLMRPVPPAPQSHLHYPYYVFAPTPRQSAQAVADLQRQVSELQIFTSYYWHVIFFASFFWSYQWRLLFVLPVLFWVYGRKFWNSRWLSRVRAG</sequence>
<keyword evidence="1" id="KW-0812">Transmembrane</keyword>
<evidence type="ECO:0000313" key="3">
    <source>
        <dbReference type="Proteomes" id="UP000076761"/>
    </source>
</evidence>
<evidence type="ECO:0000313" key="2">
    <source>
        <dbReference type="EMBL" id="KZT23352.1"/>
    </source>
</evidence>